<dbReference type="InterPro" id="IPR050194">
    <property type="entry name" value="Glycosyltransferase_grp1"/>
</dbReference>
<gene>
    <name evidence="2" type="ORF">RZS28_13160</name>
</gene>
<name>A0ABZ0HS56_9HYPH</name>
<accession>A0ABZ0HS56</accession>
<keyword evidence="3" id="KW-1185">Reference proteome</keyword>
<proteinExistence type="predicted"/>
<sequence length="347" mass="37506">MRILIATDAWKPQINGVVRSLESVAKALGEFGAEIEFLTPQGFASVPLPTYGEIRLALASPRGVSKRLDGPSIDHIHIATEGPVGFATRYYCLRSKRSFTTSYHTRFPEYISARARIPESITYALLRRFHNAGSGVMVSTASIANDLQRRGFQRLMYWSRGVDHSQFTPDKASVIDLPRPIFLYAGRLAPEKNVESFLALDLPGSKVVVGDGPSRRALQAAYPQAHFYGSQTSDALAVHYASADVFVFPSRTDTFGMVLLEALACGLPVAALPVPGPLDVIGASGAGVLDNDLRAACLAALEIPREMARAHALTFTWANSAKQFLDNILLAKSSGSRFMTPSPGIPG</sequence>
<protein>
    <submittedName>
        <fullName evidence="2">Glycosyltransferase family 1 protein</fullName>
        <ecNumber evidence="2">2.4.-.-</ecNumber>
    </submittedName>
</protein>
<reference evidence="2 3" key="1">
    <citation type="submission" date="2023-10" db="EMBL/GenBank/DDBJ databases">
        <title>Novel methanotroph of the genus Methylocapsa from a subarctic wetland.</title>
        <authorList>
            <person name="Belova S.E."/>
            <person name="Oshkin I.Y."/>
            <person name="Miroshnikov K."/>
            <person name="Dedysh S.N."/>
        </authorList>
    </citation>
    <scope>NUCLEOTIDE SEQUENCE [LARGE SCALE GENOMIC DNA]</scope>
    <source>
        <strain evidence="2 3">RX1</strain>
    </source>
</reference>
<dbReference type="PANTHER" id="PTHR45947">
    <property type="entry name" value="SULFOQUINOVOSYL TRANSFERASE SQD2"/>
    <property type="match status" value="1"/>
</dbReference>
<keyword evidence="2" id="KW-0808">Transferase</keyword>
<evidence type="ECO:0000313" key="2">
    <source>
        <dbReference type="EMBL" id="WOJ88756.1"/>
    </source>
</evidence>
<dbReference type="CDD" id="cd03814">
    <property type="entry name" value="GT4-like"/>
    <property type="match status" value="1"/>
</dbReference>
<dbReference type="GO" id="GO:0016757">
    <property type="term" value="F:glycosyltransferase activity"/>
    <property type="evidence" value="ECO:0007669"/>
    <property type="project" value="UniProtKB-KW"/>
</dbReference>
<evidence type="ECO:0000313" key="3">
    <source>
        <dbReference type="Proteomes" id="UP001626536"/>
    </source>
</evidence>
<dbReference type="EC" id="2.4.-.-" evidence="2"/>
<dbReference type="PANTHER" id="PTHR45947:SF3">
    <property type="entry name" value="SULFOQUINOVOSYL TRANSFERASE SQD2"/>
    <property type="match status" value="1"/>
</dbReference>
<organism evidence="2 3">
    <name type="scientific">Methylocapsa polymorpha</name>
    <dbReference type="NCBI Taxonomy" id="3080828"/>
    <lineage>
        <taxon>Bacteria</taxon>
        <taxon>Pseudomonadati</taxon>
        <taxon>Pseudomonadota</taxon>
        <taxon>Alphaproteobacteria</taxon>
        <taxon>Hyphomicrobiales</taxon>
        <taxon>Beijerinckiaceae</taxon>
        <taxon>Methylocapsa</taxon>
    </lineage>
</organism>
<dbReference type="RefSeq" id="WP_407338193.1">
    <property type="nucleotide sequence ID" value="NZ_CP136862.1"/>
</dbReference>
<dbReference type="Gene3D" id="3.40.50.2000">
    <property type="entry name" value="Glycogen Phosphorylase B"/>
    <property type="match status" value="2"/>
</dbReference>
<dbReference type="Proteomes" id="UP001626536">
    <property type="component" value="Chromosome"/>
</dbReference>
<evidence type="ECO:0000259" key="1">
    <source>
        <dbReference type="Pfam" id="PF13439"/>
    </source>
</evidence>
<dbReference type="Pfam" id="PF13439">
    <property type="entry name" value="Glyco_transf_4"/>
    <property type="match status" value="1"/>
</dbReference>
<dbReference type="EMBL" id="CP136862">
    <property type="protein sequence ID" value="WOJ88756.1"/>
    <property type="molecule type" value="Genomic_DNA"/>
</dbReference>
<feature type="domain" description="Glycosyltransferase subfamily 4-like N-terminal" evidence="1">
    <location>
        <begin position="14"/>
        <end position="165"/>
    </location>
</feature>
<dbReference type="InterPro" id="IPR028098">
    <property type="entry name" value="Glyco_trans_4-like_N"/>
</dbReference>
<dbReference type="Pfam" id="PF13692">
    <property type="entry name" value="Glyco_trans_1_4"/>
    <property type="match status" value="1"/>
</dbReference>
<keyword evidence="2" id="KW-0328">Glycosyltransferase</keyword>
<dbReference type="SUPFAM" id="SSF53756">
    <property type="entry name" value="UDP-Glycosyltransferase/glycogen phosphorylase"/>
    <property type="match status" value="1"/>
</dbReference>